<name>A0ABX7BJE4_9CAUL</name>
<dbReference type="EMBL" id="CP067977">
    <property type="protein sequence ID" value="QQQ17662.1"/>
    <property type="molecule type" value="Genomic_DNA"/>
</dbReference>
<evidence type="ECO:0000313" key="1">
    <source>
        <dbReference type="EMBL" id="QQQ17662.1"/>
    </source>
</evidence>
<accession>A0ABX7BJE4</accession>
<sequence>MNRFLTFQRLGVLFVLTFGLLALGAVAFQRLQVEPEQRCAAKGQWWYEEERRCVTPIYLPDITGRPEGVSRAEASDQKNRELLQIERNLAEQRAARDAEVARQREALAAQ</sequence>
<organism evidence="1 2">
    <name type="scientific">Brevundimonas vitisensis</name>
    <dbReference type="NCBI Taxonomy" id="2800818"/>
    <lineage>
        <taxon>Bacteria</taxon>
        <taxon>Pseudomonadati</taxon>
        <taxon>Pseudomonadota</taxon>
        <taxon>Alphaproteobacteria</taxon>
        <taxon>Caulobacterales</taxon>
        <taxon>Caulobacteraceae</taxon>
        <taxon>Brevundimonas</taxon>
    </lineage>
</organism>
<evidence type="ECO:0000313" key="2">
    <source>
        <dbReference type="Proteomes" id="UP000595448"/>
    </source>
</evidence>
<reference evidence="1 2" key="1">
    <citation type="submission" date="2021-01" db="EMBL/GenBank/DDBJ databases">
        <title>Brevundimonas vitis sp. nov., an bacterium isolated from grape (Vitis vinifera).</title>
        <authorList>
            <person name="Jiang L."/>
            <person name="Lee J."/>
        </authorList>
    </citation>
    <scope>NUCLEOTIDE SEQUENCE [LARGE SCALE GENOMIC DNA]</scope>
    <source>
        <strain evidence="1 2">GRTSA-9</strain>
    </source>
</reference>
<dbReference type="Proteomes" id="UP000595448">
    <property type="component" value="Chromosome"/>
</dbReference>
<gene>
    <name evidence="1" type="ORF">JIP62_09960</name>
</gene>
<proteinExistence type="predicted"/>
<keyword evidence="2" id="KW-1185">Reference proteome</keyword>
<protein>
    <recommendedName>
        <fullName evidence="3">DUF4124 domain-containing protein</fullName>
    </recommendedName>
</protein>
<dbReference type="RefSeq" id="WP_201102036.1">
    <property type="nucleotide sequence ID" value="NZ_CP067977.1"/>
</dbReference>
<evidence type="ECO:0008006" key="3">
    <source>
        <dbReference type="Google" id="ProtNLM"/>
    </source>
</evidence>